<organism evidence="3 5">
    <name type="scientific">Lentibacillus cibarius</name>
    <dbReference type="NCBI Taxonomy" id="2583219"/>
    <lineage>
        <taxon>Bacteria</taxon>
        <taxon>Bacillati</taxon>
        <taxon>Bacillota</taxon>
        <taxon>Bacilli</taxon>
        <taxon>Bacillales</taxon>
        <taxon>Bacillaceae</taxon>
        <taxon>Lentibacillus</taxon>
    </lineage>
</organism>
<reference evidence="2 4" key="1">
    <citation type="submission" date="2019-05" db="EMBL/GenBank/DDBJ databases">
        <title>Genomic analysis of Lentibacillus sp. NKC220-2.</title>
        <authorList>
            <person name="Oh Y.J."/>
        </authorList>
    </citation>
    <scope>NUCLEOTIDE SEQUENCE [LARGE SCALE GENOMIC DNA]</scope>
    <source>
        <strain evidence="2 4">NKC220-2</strain>
    </source>
</reference>
<dbReference type="RefSeq" id="WP_138604532.1">
    <property type="nucleotide sequence ID" value="NZ_VCIA01000001.1"/>
</dbReference>
<dbReference type="PANTHER" id="PTHR38448">
    <property type="entry name" value="REGULATORY PROTEIN YLBF-RELATED"/>
    <property type="match status" value="1"/>
</dbReference>
<dbReference type="OrthoDB" id="2167788at2"/>
<feature type="coiled-coil region" evidence="1">
    <location>
        <begin position="6"/>
        <end position="81"/>
    </location>
</feature>
<evidence type="ECO:0000313" key="4">
    <source>
        <dbReference type="Proteomes" id="UP000306980"/>
    </source>
</evidence>
<dbReference type="PIRSF" id="PIRSF021287">
    <property type="entry name" value="Biofilm_formation_YmcA"/>
    <property type="match status" value="1"/>
</dbReference>
<name>A0A549YKS5_9BACI</name>
<dbReference type="Proteomes" id="UP000319280">
    <property type="component" value="Unassembled WGS sequence"/>
</dbReference>
<dbReference type="InterPro" id="IPR010368">
    <property type="entry name" value="Com_YlbF"/>
</dbReference>
<dbReference type="PANTHER" id="PTHR38448:SF1">
    <property type="entry name" value="YLBF FAMILY REGULATOR"/>
    <property type="match status" value="1"/>
</dbReference>
<dbReference type="Pfam" id="PF06133">
    <property type="entry name" value="Com_YlbF"/>
    <property type="match status" value="1"/>
</dbReference>
<dbReference type="Proteomes" id="UP000306980">
    <property type="component" value="Unassembled WGS sequence"/>
</dbReference>
<dbReference type="SUPFAM" id="SSF158622">
    <property type="entry name" value="YheA/YmcA-like"/>
    <property type="match status" value="1"/>
</dbReference>
<evidence type="ECO:0000313" key="2">
    <source>
        <dbReference type="EMBL" id="TMN23640.1"/>
    </source>
</evidence>
<protein>
    <recommendedName>
        <fullName evidence="6">Master regulator for biofilm formation</fullName>
    </recommendedName>
</protein>
<reference evidence="3 5" key="2">
    <citation type="submission" date="2019-07" db="EMBL/GenBank/DDBJ databases">
        <title>Genomic analysis of Lentibacillus sp. NKC851-2.</title>
        <authorList>
            <person name="Oh Y.J."/>
        </authorList>
    </citation>
    <scope>NUCLEOTIDE SEQUENCE [LARGE SCALE GENOMIC DNA]</scope>
    <source>
        <strain evidence="3 5">NKC851-2</strain>
    </source>
</reference>
<dbReference type="EMBL" id="VCIA01000001">
    <property type="protein sequence ID" value="TMN23640.1"/>
    <property type="molecule type" value="Genomic_DNA"/>
</dbReference>
<keyword evidence="5" id="KW-1185">Reference proteome</keyword>
<dbReference type="InterPro" id="IPR023378">
    <property type="entry name" value="YheA/YmcA-like_dom_sf"/>
</dbReference>
<keyword evidence="1" id="KW-0175">Coiled coil</keyword>
<dbReference type="EMBL" id="VJMZ01000001">
    <property type="protein sequence ID" value="TRM12467.1"/>
    <property type="molecule type" value="Genomic_DNA"/>
</dbReference>
<sequence length="143" mass="15972">MAQYTRKEILDEAKNLANMLANTEEINRFKQVEAKLNANQKVQKLIKKIKTLQKQAVNFQAYEKTEALKNVEEEIDRLHAEVDAIPIVQEFKETQGVVNDVLQLVSGTISREVTNNVITSTGGDLLAGTTGTKQADEITNSQQ</sequence>
<gene>
    <name evidence="2" type="ORF">FFL34_17175</name>
    <name evidence="3" type="ORF">FH966_12600</name>
</gene>
<accession>A0A549YKS5</accession>
<dbReference type="Gene3D" id="1.20.1500.10">
    <property type="entry name" value="YheA/YmcA-like"/>
    <property type="match status" value="1"/>
</dbReference>
<dbReference type="AlphaFoldDB" id="A0A549YKS5"/>
<dbReference type="InterPro" id="IPR016783">
    <property type="entry name" value="Biofilm_formation_YmcA"/>
</dbReference>
<evidence type="ECO:0000256" key="1">
    <source>
        <dbReference type="SAM" id="Coils"/>
    </source>
</evidence>
<dbReference type="InterPro" id="IPR052767">
    <property type="entry name" value="Bact_com_dev_regulator"/>
</dbReference>
<evidence type="ECO:0000313" key="3">
    <source>
        <dbReference type="EMBL" id="TRM12467.1"/>
    </source>
</evidence>
<comment type="caution">
    <text evidence="3">The sequence shown here is derived from an EMBL/GenBank/DDBJ whole genome shotgun (WGS) entry which is preliminary data.</text>
</comment>
<evidence type="ECO:0000313" key="5">
    <source>
        <dbReference type="Proteomes" id="UP000319280"/>
    </source>
</evidence>
<accession>A0A5S3QP17</accession>
<proteinExistence type="predicted"/>
<evidence type="ECO:0008006" key="6">
    <source>
        <dbReference type="Google" id="ProtNLM"/>
    </source>
</evidence>